<proteinExistence type="predicted"/>
<keyword evidence="8" id="KW-0547">Nucleotide-binding</keyword>
<dbReference type="InterPro" id="IPR036890">
    <property type="entry name" value="HATPase_C_sf"/>
</dbReference>
<dbReference type="InterPro" id="IPR003594">
    <property type="entry name" value="HATPase_dom"/>
</dbReference>
<dbReference type="FunFam" id="1.10.287.130:FF:000001">
    <property type="entry name" value="Two-component sensor histidine kinase"/>
    <property type="match status" value="1"/>
</dbReference>
<dbReference type="Gene3D" id="1.10.287.130">
    <property type="match status" value="1"/>
</dbReference>
<keyword evidence="13 14" id="KW-0472">Membrane</keyword>
<dbReference type="Pfam" id="PF00512">
    <property type="entry name" value="HisKA"/>
    <property type="match status" value="1"/>
</dbReference>
<dbReference type="EMBL" id="ABIL02000005">
    <property type="protein sequence ID" value="EDS73274.1"/>
    <property type="molecule type" value="Genomic_DNA"/>
</dbReference>
<keyword evidence="9 16" id="KW-0418">Kinase</keyword>
<accession>B1C8D7</accession>
<feature type="domain" description="Histidine kinase" evidence="15">
    <location>
        <begin position="498"/>
        <end position="696"/>
    </location>
</feature>
<keyword evidence="17" id="KW-1185">Reference proteome</keyword>
<name>B1C8D7_9FIRM</name>
<dbReference type="HOGENOM" id="CLU_000445_73_3_9"/>
<feature type="transmembrane region" description="Helical" evidence="14">
    <location>
        <begin position="316"/>
        <end position="339"/>
    </location>
</feature>
<dbReference type="InterPro" id="IPR050398">
    <property type="entry name" value="HssS/ArlS-like"/>
</dbReference>
<organism evidence="16 17">
    <name type="scientific">Anaerofustis stercorihominis DSM 17244</name>
    <dbReference type="NCBI Taxonomy" id="445971"/>
    <lineage>
        <taxon>Bacteria</taxon>
        <taxon>Bacillati</taxon>
        <taxon>Bacillota</taxon>
        <taxon>Clostridia</taxon>
        <taxon>Eubacteriales</taxon>
        <taxon>Eubacteriaceae</taxon>
        <taxon>Anaerofustis</taxon>
    </lineage>
</organism>
<keyword evidence="12" id="KW-0902">Two-component regulatory system</keyword>
<evidence type="ECO:0000256" key="4">
    <source>
        <dbReference type="ARBA" id="ARBA00022475"/>
    </source>
</evidence>
<dbReference type="GO" id="GO:0005886">
    <property type="term" value="C:plasma membrane"/>
    <property type="evidence" value="ECO:0007669"/>
    <property type="project" value="UniProtKB-SubCell"/>
</dbReference>
<dbReference type="eggNOG" id="COG2205">
    <property type="taxonomic scope" value="Bacteria"/>
</dbReference>
<dbReference type="AlphaFoldDB" id="B1C8D7"/>
<reference evidence="16" key="1">
    <citation type="submission" date="2008-01" db="EMBL/GenBank/DDBJ databases">
        <authorList>
            <person name="Fulton L."/>
            <person name="Clifton S."/>
            <person name="Fulton B."/>
            <person name="Xu J."/>
            <person name="Minx P."/>
            <person name="Pepin K.H."/>
            <person name="Johnson M."/>
            <person name="Thiruvilangam P."/>
            <person name="Bhonagiri V."/>
            <person name="Nash W.E."/>
            <person name="Mardis E.R."/>
            <person name="Wilson R.K."/>
        </authorList>
    </citation>
    <scope>NUCLEOTIDE SEQUENCE [LARGE SCALE GENOMIC DNA]</scope>
    <source>
        <strain evidence="16">DSM 17244</strain>
    </source>
</reference>
<evidence type="ECO:0000256" key="11">
    <source>
        <dbReference type="ARBA" id="ARBA00022989"/>
    </source>
</evidence>
<evidence type="ECO:0000256" key="2">
    <source>
        <dbReference type="ARBA" id="ARBA00004651"/>
    </source>
</evidence>
<dbReference type="EC" id="2.7.13.3" evidence="3"/>
<reference evidence="16" key="2">
    <citation type="submission" date="2013-08" db="EMBL/GenBank/DDBJ databases">
        <title>Draft genome sequence of Anaerofustis stercorihominis (DSM 17244).</title>
        <authorList>
            <person name="Sudarsanam P."/>
            <person name="Ley R."/>
            <person name="Guruge J."/>
            <person name="Turnbaugh P.J."/>
            <person name="Mahowald M."/>
            <person name="Liep D."/>
            <person name="Gordon J."/>
        </authorList>
    </citation>
    <scope>NUCLEOTIDE SEQUENCE</scope>
    <source>
        <strain evidence="16">DSM 17244</strain>
    </source>
</reference>
<evidence type="ECO:0000256" key="1">
    <source>
        <dbReference type="ARBA" id="ARBA00000085"/>
    </source>
</evidence>
<dbReference type="CDD" id="cd00082">
    <property type="entry name" value="HisKA"/>
    <property type="match status" value="1"/>
</dbReference>
<feature type="transmembrane region" description="Helical" evidence="14">
    <location>
        <begin position="239"/>
        <end position="259"/>
    </location>
</feature>
<feature type="transmembrane region" description="Helical" evidence="14">
    <location>
        <begin position="12"/>
        <end position="32"/>
    </location>
</feature>
<evidence type="ECO:0000259" key="15">
    <source>
        <dbReference type="PROSITE" id="PS50109"/>
    </source>
</evidence>
<dbReference type="SUPFAM" id="SSF47384">
    <property type="entry name" value="Homodimeric domain of signal transducing histidine kinase"/>
    <property type="match status" value="1"/>
</dbReference>
<evidence type="ECO:0000256" key="6">
    <source>
        <dbReference type="ARBA" id="ARBA00022679"/>
    </source>
</evidence>
<dbReference type="STRING" id="445971.ANASTE_00994"/>
<dbReference type="GO" id="GO:0005524">
    <property type="term" value="F:ATP binding"/>
    <property type="evidence" value="ECO:0007669"/>
    <property type="project" value="UniProtKB-KW"/>
</dbReference>
<keyword evidence="4" id="KW-1003">Cell membrane</keyword>
<dbReference type="InterPro" id="IPR036097">
    <property type="entry name" value="HisK_dim/P_sf"/>
</dbReference>
<dbReference type="InterPro" id="IPR003661">
    <property type="entry name" value="HisK_dim/P_dom"/>
</dbReference>
<comment type="catalytic activity">
    <reaction evidence="1">
        <text>ATP + protein L-histidine = ADP + protein N-phospho-L-histidine.</text>
        <dbReference type="EC" id="2.7.13.3"/>
    </reaction>
</comment>
<dbReference type="PROSITE" id="PS50109">
    <property type="entry name" value="HIS_KIN"/>
    <property type="match status" value="1"/>
</dbReference>
<keyword evidence="6" id="KW-0808">Transferase</keyword>
<evidence type="ECO:0000256" key="8">
    <source>
        <dbReference type="ARBA" id="ARBA00022741"/>
    </source>
</evidence>
<evidence type="ECO:0000256" key="9">
    <source>
        <dbReference type="ARBA" id="ARBA00022777"/>
    </source>
</evidence>
<evidence type="ECO:0000256" key="5">
    <source>
        <dbReference type="ARBA" id="ARBA00022553"/>
    </source>
</evidence>
<dbReference type="SUPFAM" id="SSF55874">
    <property type="entry name" value="ATPase domain of HSP90 chaperone/DNA topoisomerase II/histidine kinase"/>
    <property type="match status" value="1"/>
</dbReference>
<dbReference type="PANTHER" id="PTHR45528:SF1">
    <property type="entry name" value="SENSOR HISTIDINE KINASE CPXA"/>
    <property type="match status" value="1"/>
</dbReference>
<comment type="subcellular location">
    <subcellularLocation>
        <location evidence="2">Cell membrane</location>
        <topology evidence="2">Multi-pass membrane protein</topology>
    </subcellularLocation>
</comment>
<keyword evidence="11 14" id="KW-1133">Transmembrane helix</keyword>
<comment type="caution">
    <text evidence="16">The sequence shown here is derived from an EMBL/GenBank/DDBJ whole genome shotgun (WGS) entry which is preliminary data.</text>
</comment>
<evidence type="ECO:0000256" key="3">
    <source>
        <dbReference type="ARBA" id="ARBA00012438"/>
    </source>
</evidence>
<keyword evidence="10" id="KW-0067">ATP-binding</keyword>
<dbReference type="InterPro" id="IPR005467">
    <property type="entry name" value="His_kinase_dom"/>
</dbReference>
<evidence type="ECO:0000313" key="16">
    <source>
        <dbReference type="EMBL" id="EDS73274.1"/>
    </source>
</evidence>
<dbReference type="PANTHER" id="PTHR45528">
    <property type="entry name" value="SENSOR HISTIDINE KINASE CPXA"/>
    <property type="match status" value="1"/>
</dbReference>
<sequence length="714" mass="81278">MNKMNKINKKRTFFISFMALIIFLSGMVVSLYDNVEGKFNHNENIIINHLNSEMKYFTLAKAKEADPSYQILSFGKDVPKDIREQLTENLEENMSSSLNVLENDSNFLYEIKNTKTKKTVKSKYLKNNIFDKDVKNKSIFYGTLYYDAKGELKDIESLYKGDYDGFDFMSFFENSLDVGYSGGEDGSDRFYINGVSVPQDQIKINTPDNVSIAYSVPKNVKDNGGMVYYYLNSWENYNAFSAAALMFGSFIIALFILFYPKSIEDEVTPFSSFRKLRGEINIGFTATAITLGCMGCLIVSGYTINGVFLNLVDTLGFTFANFIVVLCNMVIWALTFLVIGIGCYDVKYIVVDGIWRFLRDDTLIGDLCRNIKGGINKLGNVDLSDNINRTIMKYALINTLVILIMICLWWFGIFLAIIYAVVSYLWVKEKVDKIKADYDVLLVSVENLAKGNFNDEITEDVGVFNSLKDEFRNIKTGFEEAVREETKSQNMRTELISNVSHDLKTPLTGIKNYVELLQQDSIDEETRKEYTETLNQYIDRLSTLIEDLFEVSKVNSGNINLDLMELNLIQLIEQTKDECFEVLNSRGLEMIMTSANSEIALMLDGDKTYRIFENLFNNVAKYALPSTRVYIDIIESEEDVMVEIKNISASQMNFTSEEIVERFVRGDKSRHESGSGIGLAIVKSYVEAQGGSFKIDIDGDLFKAIIVFRKNTNN</sequence>
<dbReference type="Proteomes" id="UP000005178">
    <property type="component" value="Unassembled WGS sequence"/>
</dbReference>
<evidence type="ECO:0000256" key="7">
    <source>
        <dbReference type="ARBA" id="ARBA00022692"/>
    </source>
</evidence>
<evidence type="ECO:0000313" key="17">
    <source>
        <dbReference type="Proteomes" id="UP000005178"/>
    </source>
</evidence>
<evidence type="ECO:0000256" key="12">
    <source>
        <dbReference type="ARBA" id="ARBA00023012"/>
    </source>
</evidence>
<dbReference type="SMART" id="SM00387">
    <property type="entry name" value="HATPase_c"/>
    <property type="match status" value="1"/>
</dbReference>
<feature type="transmembrane region" description="Helical" evidence="14">
    <location>
        <begin position="394"/>
        <end position="427"/>
    </location>
</feature>
<dbReference type="GO" id="GO:0000155">
    <property type="term" value="F:phosphorelay sensor kinase activity"/>
    <property type="evidence" value="ECO:0007669"/>
    <property type="project" value="InterPro"/>
</dbReference>
<protein>
    <recommendedName>
        <fullName evidence="3">histidine kinase</fullName>
        <ecNumber evidence="3">2.7.13.3</ecNumber>
    </recommendedName>
</protein>
<evidence type="ECO:0000256" key="13">
    <source>
        <dbReference type="ARBA" id="ARBA00023136"/>
    </source>
</evidence>
<keyword evidence="7 14" id="KW-0812">Transmembrane</keyword>
<gene>
    <name evidence="16" type="ORF">ANASTE_00994</name>
</gene>
<dbReference type="Gene3D" id="3.30.565.10">
    <property type="entry name" value="Histidine kinase-like ATPase, C-terminal domain"/>
    <property type="match status" value="1"/>
</dbReference>
<evidence type="ECO:0000256" key="14">
    <source>
        <dbReference type="SAM" id="Phobius"/>
    </source>
</evidence>
<dbReference type="SMART" id="SM00388">
    <property type="entry name" value="HisKA"/>
    <property type="match status" value="1"/>
</dbReference>
<evidence type="ECO:0000256" key="10">
    <source>
        <dbReference type="ARBA" id="ARBA00022840"/>
    </source>
</evidence>
<dbReference type="Pfam" id="PF02518">
    <property type="entry name" value="HATPase_c"/>
    <property type="match status" value="1"/>
</dbReference>
<keyword evidence="5" id="KW-0597">Phosphoprotein</keyword>
<feature type="transmembrane region" description="Helical" evidence="14">
    <location>
        <begin position="280"/>
        <end position="304"/>
    </location>
</feature>